<reference evidence="1" key="1">
    <citation type="submission" date="2018-05" db="EMBL/GenBank/DDBJ databases">
        <authorList>
            <person name="Lanie J.A."/>
            <person name="Ng W.-L."/>
            <person name="Kazmierczak K.M."/>
            <person name="Andrzejewski T.M."/>
            <person name="Davidsen T.M."/>
            <person name="Wayne K.J."/>
            <person name="Tettelin H."/>
            <person name="Glass J.I."/>
            <person name="Rusch D."/>
            <person name="Podicherti R."/>
            <person name="Tsui H.-C.T."/>
            <person name="Winkler M.E."/>
        </authorList>
    </citation>
    <scope>NUCLEOTIDE SEQUENCE</scope>
</reference>
<gene>
    <name evidence="1" type="ORF">METZ01_LOCUS467242</name>
</gene>
<protein>
    <submittedName>
        <fullName evidence="1">Uncharacterized protein</fullName>
    </submittedName>
</protein>
<dbReference type="AlphaFoldDB" id="A0A383B4U9"/>
<feature type="non-terminal residue" evidence="1">
    <location>
        <position position="56"/>
    </location>
</feature>
<evidence type="ECO:0000313" key="1">
    <source>
        <dbReference type="EMBL" id="SVE14388.1"/>
    </source>
</evidence>
<name>A0A383B4U9_9ZZZZ</name>
<sequence length="56" mass="6041">MVFRVLDAMDAPHSGRILRLRLQSGEAPSIKSLRNAEMLATGPAGESCRLRVSGFA</sequence>
<dbReference type="EMBL" id="UINC01197087">
    <property type="protein sequence ID" value="SVE14388.1"/>
    <property type="molecule type" value="Genomic_DNA"/>
</dbReference>
<organism evidence="1">
    <name type="scientific">marine metagenome</name>
    <dbReference type="NCBI Taxonomy" id="408172"/>
    <lineage>
        <taxon>unclassified sequences</taxon>
        <taxon>metagenomes</taxon>
        <taxon>ecological metagenomes</taxon>
    </lineage>
</organism>
<accession>A0A383B4U9</accession>
<proteinExistence type="predicted"/>